<organism evidence="1 2">
    <name type="scientific">Mycena chlorophos</name>
    <name type="common">Agaric fungus</name>
    <name type="synonym">Agaricus chlorophos</name>
    <dbReference type="NCBI Taxonomy" id="658473"/>
    <lineage>
        <taxon>Eukaryota</taxon>
        <taxon>Fungi</taxon>
        <taxon>Dikarya</taxon>
        <taxon>Basidiomycota</taxon>
        <taxon>Agaricomycotina</taxon>
        <taxon>Agaricomycetes</taxon>
        <taxon>Agaricomycetidae</taxon>
        <taxon>Agaricales</taxon>
        <taxon>Marasmiineae</taxon>
        <taxon>Mycenaceae</taxon>
        <taxon>Mycena</taxon>
    </lineage>
</organism>
<reference evidence="1" key="1">
    <citation type="submission" date="2020-05" db="EMBL/GenBank/DDBJ databases">
        <title>Mycena genomes resolve the evolution of fungal bioluminescence.</title>
        <authorList>
            <person name="Tsai I.J."/>
        </authorList>
    </citation>
    <scope>NUCLEOTIDE SEQUENCE</scope>
    <source>
        <strain evidence="1">110903Hualien_Pintung</strain>
    </source>
</reference>
<sequence>MLTPRGSLPLIPSLPTLSRMRKTEDHNSDDEDIVPITLAVFLEQFCKPLSRFHDSLAGIGVSAEILYYLAAQMDPDERRLWIANLVESYPHEVEGMKPADWLCFQSGLAKLEKHLNEYRA</sequence>
<protein>
    <submittedName>
        <fullName evidence="1">Uncharacterized protein</fullName>
    </submittedName>
</protein>
<accession>A0A8H6RWW7</accession>
<dbReference type="Proteomes" id="UP000613580">
    <property type="component" value="Unassembled WGS sequence"/>
</dbReference>
<keyword evidence="2" id="KW-1185">Reference proteome</keyword>
<proteinExistence type="predicted"/>
<comment type="caution">
    <text evidence="1">The sequence shown here is derived from an EMBL/GenBank/DDBJ whole genome shotgun (WGS) entry which is preliminary data.</text>
</comment>
<name>A0A8H6RWW7_MYCCL</name>
<dbReference type="AlphaFoldDB" id="A0A8H6RWW7"/>
<gene>
    <name evidence="1" type="ORF">HMN09_01393600</name>
</gene>
<evidence type="ECO:0000313" key="2">
    <source>
        <dbReference type="Proteomes" id="UP000613580"/>
    </source>
</evidence>
<evidence type="ECO:0000313" key="1">
    <source>
        <dbReference type="EMBL" id="KAF7288411.1"/>
    </source>
</evidence>
<dbReference type="EMBL" id="JACAZE010000035">
    <property type="protein sequence ID" value="KAF7288411.1"/>
    <property type="molecule type" value="Genomic_DNA"/>
</dbReference>